<evidence type="ECO:0000256" key="1">
    <source>
        <dbReference type="SAM" id="MobiDB-lite"/>
    </source>
</evidence>
<gene>
    <name evidence="4" type="ORF">KB893_003720</name>
    <name evidence="3" type="ORF">KB893_10545</name>
</gene>
<dbReference type="NCBIfam" id="TIGR02099">
    <property type="entry name" value="YhdP family protein"/>
    <property type="match status" value="1"/>
</dbReference>
<comment type="caution">
    <text evidence="3">The sequence shown here is derived from an EMBL/GenBank/DDBJ whole genome shotgun (WGS) entry which is preliminary data.</text>
</comment>
<feature type="domain" description="YhdP central" evidence="2">
    <location>
        <begin position="13"/>
        <end position="1291"/>
    </location>
</feature>
<evidence type="ECO:0000313" key="4">
    <source>
        <dbReference type="EMBL" id="MBS7456244.1"/>
    </source>
</evidence>
<feature type="region of interest" description="Disordered" evidence="1">
    <location>
        <begin position="1289"/>
        <end position="1321"/>
    </location>
</feature>
<dbReference type="Pfam" id="PF13116">
    <property type="entry name" value="YhdP"/>
    <property type="match status" value="1"/>
</dbReference>
<protein>
    <submittedName>
        <fullName evidence="3">TIGR02099 family protein</fullName>
    </submittedName>
</protein>
<name>A0A8J7VVZ3_9GAMM</name>
<feature type="region of interest" description="Disordered" evidence="1">
    <location>
        <begin position="1010"/>
        <end position="1029"/>
    </location>
</feature>
<dbReference type="InterPro" id="IPR025263">
    <property type="entry name" value="YhdP_central"/>
</dbReference>
<reference evidence="4 5" key="1">
    <citation type="journal article" date="2021" name="Microbiol. Resour. Announc.">
        <title>Draft Genome Sequence of Coralloluteibacterium stylophorae LMG 29479T.</title>
        <authorList>
            <person name="Karlyshev A.V."/>
            <person name="Kudryashova E.B."/>
            <person name="Ariskina E.V."/>
            <person name="Conroy A.P."/>
            <person name="Abidueva E.Y."/>
        </authorList>
    </citation>
    <scope>NUCLEOTIDE SEQUENCE [LARGE SCALE GENOMIC DNA]</scope>
    <source>
        <strain evidence="4 5">LMG 29479</strain>
    </source>
</reference>
<dbReference type="EMBL" id="JAGQFT020000002">
    <property type="protein sequence ID" value="MBS7456244.1"/>
    <property type="molecule type" value="Genomic_DNA"/>
</dbReference>
<evidence type="ECO:0000259" key="2">
    <source>
        <dbReference type="Pfam" id="PF13116"/>
    </source>
</evidence>
<dbReference type="InterPro" id="IPR011836">
    <property type="entry name" value="YhdP"/>
</dbReference>
<keyword evidence="5" id="KW-1185">Reference proteome</keyword>
<proteinExistence type="predicted"/>
<dbReference type="RefSeq" id="WP_211926873.1">
    <property type="nucleotide sequence ID" value="NZ_JAGQFT020000002.1"/>
</dbReference>
<accession>A0A8J7VVZ3</accession>
<sequence>MNGDGAWRRRWRRVRRAGIALLALAVVAVGVVVALAQQLLPMLEDRPEIVARLLGERVGQPVAFDRIDVGWSRRGPLLALEGLRIGSGEETLAIGRADLLLAVYGGWLPGHALTEFRMRGLSLALERDADGRWHVHGLRSAGQGDPLDALEHLGELQVSQARLALRAPAQGLAVDLPRVDARLRVADRRVRAGVRVWADTDAAPLTAVADLDRIAGDGRVWIGGDDLDLGAWSDLLRGGGIGLAAADGDLDAWIDLVDRRVAQARAEIALQTLVLRSLAAPPEAEDAAPEVAFEDARARLRWRRQGAGWRLDVPVLRVTQAGELFGLDGLGLVDGPAYGGVAARVDLAPLAAVAALGDRADPALRRWLRAAVPQGSLRDVAFAGTRDGGLLGSARLEAIGWAPVARAPGLGNLSGALAFDDAGARLAFDSAPIGFDWAGAFEQPLQARLEGELALWRTADAVHVETPALRIAGAEEDAGLYGATVRGGLAFPRAGGRPRIALVAEVDRGEVASARRFWVRNLMPEPAVRWLDAALLGGEVVDGRAVVAGDLAHWPFADGEGRFLATATVKDAHLHFHEEWPDIEGLDARVRFEGRGIWLEDGQGTIAGTGIERGTAELPDLRAPVLGVRAAGGGDASDLLGLLRASPIGAQHEEALSGLRAEGAADVVVDLRVPLKRDLGPVLLDGRVALEDARLADPRWRVELEEVTGGAHFDTHGFRADGIVASLDGHPAILALAAGAPVADPAQAFEAELSGAFPAAVLIEREPSLHWLAPWMEGTSRWTTRVRVPREPQGGDAARLRVESDLVGTELRLPAPLRKGASVPLALQVDAPLPIEAGELEVRLGSLMRLRGRTRDGRLAAAVAFGGNPAAAPPREGVEVEGQVPVLDAAGWIALAAGGGSAEVDALAAAPAGTPPEVVAEDVAAAAAPDAAAAPAIRLTRVDLRTGELDVLDRAFNETHVQLSSGDGGTVVRVDGPEVVGRVEVPARLSDGIRGQFERLYWPASRLPTGAAAGAEDAPPPRDDDDPAKVPPLRFSIADLRYGQAQLGRAELATWPKPEGMRIERFTTESPAVRLDATGDWTRLEGRSRSRFSIDFRADALGPMLDALGYAGVIEGGPTEARLVAGWPGSPGAFKLEALEGDLGLRIGEGRLLDIEPGGAGRVLGLLSVAAIPRRLSLDFSDFFQKGFGFDEIAGDLHFGDGLARTEDVAISGPAAKIHVRGQADLRAQTYDQTVEVLPGASGVLTAVGALAGGPVGAAVGAVAQQVLKAPFQQAARVVYRVTGPWKEPEVAVAERGPASGDTPEPAADEADGAPADRAQP</sequence>
<reference evidence="3" key="2">
    <citation type="submission" date="2021-04" db="EMBL/GenBank/DDBJ databases">
        <authorList>
            <person name="Karlyshev A.V."/>
        </authorList>
    </citation>
    <scope>NUCLEOTIDE SEQUENCE</scope>
    <source>
        <strain evidence="3">LMG 29479</strain>
    </source>
</reference>
<evidence type="ECO:0000313" key="5">
    <source>
        <dbReference type="Proteomes" id="UP000675747"/>
    </source>
</evidence>
<evidence type="ECO:0000313" key="3">
    <source>
        <dbReference type="EMBL" id="MBR0562951.1"/>
    </source>
</evidence>
<dbReference type="PANTHER" id="PTHR38690:SF1">
    <property type="entry name" value="PROTEASE"/>
    <property type="match status" value="1"/>
</dbReference>
<organism evidence="3">
    <name type="scientific">Coralloluteibacterium stylophorae</name>
    <dbReference type="NCBI Taxonomy" id="1776034"/>
    <lineage>
        <taxon>Bacteria</taxon>
        <taxon>Pseudomonadati</taxon>
        <taxon>Pseudomonadota</taxon>
        <taxon>Gammaproteobacteria</taxon>
        <taxon>Lysobacterales</taxon>
        <taxon>Lysobacteraceae</taxon>
        <taxon>Coralloluteibacterium</taxon>
    </lineage>
</organism>
<dbReference type="Proteomes" id="UP000675747">
    <property type="component" value="Unassembled WGS sequence"/>
</dbReference>
<dbReference type="EMBL" id="JAGQFT010000086">
    <property type="protein sequence ID" value="MBR0562951.1"/>
    <property type="molecule type" value="Genomic_DNA"/>
</dbReference>
<dbReference type="PANTHER" id="PTHR38690">
    <property type="entry name" value="PROTEASE-RELATED"/>
    <property type="match status" value="1"/>
</dbReference>